<evidence type="ECO:0000256" key="4">
    <source>
        <dbReference type="ARBA" id="ARBA00022679"/>
    </source>
</evidence>
<protein>
    <recommendedName>
        <fullName evidence="2">histidine kinase</fullName>
        <ecNumber evidence="2">2.7.13.3</ecNumber>
    </recommendedName>
</protein>
<dbReference type="SMART" id="SM00387">
    <property type="entry name" value="HATPase_c"/>
    <property type="match status" value="1"/>
</dbReference>
<dbReference type="EC" id="2.7.13.3" evidence="2"/>
<dbReference type="InterPro" id="IPR050736">
    <property type="entry name" value="Sensor_HK_Regulatory"/>
</dbReference>
<dbReference type="GO" id="GO:0000160">
    <property type="term" value="P:phosphorelay signal transduction system"/>
    <property type="evidence" value="ECO:0007669"/>
    <property type="project" value="UniProtKB-KW"/>
</dbReference>
<feature type="compositionally biased region" description="Low complexity" evidence="7">
    <location>
        <begin position="266"/>
        <end position="275"/>
    </location>
</feature>
<dbReference type="PRINTS" id="PR00344">
    <property type="entry name" value="BCTRLSENSOR"/>
</dbReference>
<accession>A0ABD5XEK9</accession>
<dbReference type="PANTHER" id="PTHR43711:SF1">
    <property type="entry name" value="HISTIDINE KINASE 1"/>
    <property type="match status" value="1"/>
</dbReference>
<name>A0ABD5XEK9_9EURY</name>
<proteinExistence type="predicted"/>
<evidence type="ECO:0000259" key="8">
    <source>
        <dbReference type="PROSITE" id="PS50109"/>
    </source>
</evidence>
<dbReference type="SUPFAM" id="SSF47384">
    <property type="entry name" value="Homodimeric domain of signal transducing histidine kinase"/>
    <property type="match status" value="1"/>
</dbReference>
<dbReference type="InterPro" id="IPR036097">
    <property type="entry name" value="HisK_dim/P_sf"/>
</dbReference>
<dbReference type="GO" id="GO:0004673">
    <property type="term" value="F:protein histidine kinase activity"/>
    <property type="evidence" value="ECO:0007669"/>
    <property type="project" value="UniProtKB-EC"/>
</dbReference>
<evidence type="ECO:0000256" key="5">
    <source>
        <dbReference type="ARBA" id="ARBA00022777"/>
    </source>
</evidence>
<organism evidence="9 10">
    <name type="scientific">Halovenus rubra</name>
    <dbReference type="NCBI Taxonomy" id="869890"/>
    <lineage>
        <taxon>Archaea</taxon>
        <taxon>Methanobacteriati</taxon>
        <taxon>Methanobacteriota</taxon>
        <taxon>Stenosarchaea group</taxon>
        <taxon>Halobacteria</taxon>
        <taxon>Halobacteriales</taxon>
        <taxon>Haloarculaceae</taxon>
        <taxon>Halovenus</taxon>
    </lineage>
</organism>
<dbReference type="Gene3D" id="1.10.287.130">
    <property type="match status" value="1"/>
</dbReference>
<dbReference type="InterPro" id="IPR003594">
    <property type="entry name" value="HATPase_dom"/>
</dbReference>
<keyword evidence="3" id="KW-0597">Phosphoprotein</keyword>
<dbReference type="InterPro" id="IPR005467">
    <property type="entry name" value="His_kinase_dom"/>
</dbReference>
<comment type="catalytic activity">
    <reaction evidence="1">
        <text>ATP + protein L-histidine = ADP + protein N-phospho-L-histidine.</text>
        <dbReference type="EC" id="2.7.13.3"/>
    </reaction>
</comment>
<keyword evidence="5 9" id="KW-0418">Kinase</keyword>
<evidence type="ECO:0000256" key="2">
    <source>
        <dbReference type="ARBA" id="ARBA00012438"/>
    </source>
</evidence>
<dbReference type="InterPro" id="IPR004358">
    <property type="entry name" value="Sig_transdc_His_kin-like_C"/>
</dbReference>
<evidence type="ECO:0000256" key="1">
    <source>
        <dbReference type="ARBA" id="ARBA00000085"/>
    </source>
</evidence>
<dbReference type="PROSITE" id="PS50109">
    <property type="entry name" value="HIS_KIN"/>
    <property type="match status" value="1"/>
</dbReference>
<feature type="domain" description="Histidine kinase" evidence="8">
    <location>
        <begin position="148"/>
        <end position="363"/>
    </location>
</feature>
<dbReference type="Pfam" id="PF00512">
    <property type="entry name" value="HisKA"/>
    <property type="match status" value="1"/>
</dbReference>
<dbReference type="Proteomes" id="UP001596414">
    <property type="component" value="Unassembled WGS sequence"/>
</dbReference>
<dbReference type="Pfam" id="PF02518">
    <property type="entry name" value="HATPase_c"/>
    <property type="match status" value="1"/>
</dbReference>
<dbReference type="PANTHER" id="PTHR43711">
    <property type="entry name" value="TWO-COMPONENT HISTIDINE KINASE"/>
    <property type="match status" value="1"/>
</dbReference>
<gene>
    <name evidence="9" type="ORF">ACFQJ7_16090</name>
</gene>
<comment type="caution">
    <text evidence="9">The sequence shown here is derived from an EMBL/GenBank/DDBJ whole genome shotgun (WGS) entry which is preliminary data.</text>
</comment>
<dbReference type="SUPFAM" id="SSF55874">
    <property type="entry name" value="ATPase domain of HSP90 chaperone/DNA topoisomerase II/histidine kinase"/>
    <property type="match status" value="1"/>
</dbReference>
<reference evidence="9 10" key="1">
    <citation type="journal article" date="2014" name="Int. J. Syst. Evol. Microbiol.">
        <title>Complete genome sequence of Corynebacterium casei LMG S-19264T (=DSM 44701T), isolated from a smear-ripened cheese.</title>
        <authorList>
            <consortium name="US DOE Joint Genome Institute (JGI-PGF)"/>
            <person name="Walter F."/>
            <person name="Albersmeier A."/>
            <person name="Kalinowski J."/>
            <person name="Ruckert C."/>
        </authorList>
    </citation>
    <scope>NUCLEOTIDE SEQUENCE [LARGE SCALE GENOMIC DNA]</scope>
    <source>
        <strain evidence="9 10">CGMCC 4.7215</strain>
    </source>
</reference>
<dbReference type="SMART" id="SM00388">
    <property type="entry name" value="HisKA"/>
    <property type="match status" value="1"/>
</dbReference>
<dbReference type="CDD" id="cd00082">
    <property type="entry name" value="HisKA"/>
    <property type="match status" value="1"/>
</dbReference>
<dbReference type="InterPro" id="IPR003661">
    <property type="entry name" value="HisK_dim/P_dom"/>
</dbReference>
<evidence type="ECO:0000256" key="3">
    <source>
        <dbReference type="ARBA" id="ARBA00022553"/>
    </source>
</evidence>
<dbReference type="RefSeq" id="WP_267639066.1">
    <property type="nucleotide sequence ID" value="NZ_JAODIY010000048.1"/>
</dbReference>
<dbReference type="InterPro" id="IPR036890">
    <property type="entry name" value="HATPase_C_sf"/>
</dbReference>
<evidence type="ECO:0000313" key="9">
    <source>
        <dbReference type="EMBL" id="MFC7127518.1"/>
    </source>
</evidence>
<keyword evidence="6" id="KW-0902">Two-component regulatory system</keyword>
<keyword evidence="4" id="KW-0808">Transferase</keyword>
<dbReference type="Gene3D" id="3.30.565.10">
    <property type="entry name" value="Histidine kinase-like ATPase, C-terminal domain"/>
    <property type="match status" value="1"/>
</dbReference>
<dbReference type="EMBL" id="JBHSZQ010000050">
    <property type="protein sequence ID" value="MFC7127518.1"/>
    <property type="molecule type" value="Genomic_DNA"/>
</dbReference>
<dbReference type="CDD" id="cd00075">
    <property type="entry name" value="HATPase"/>
    <property type="match status" value="1"/>
</dbReference>
<feature type="region of interest" description="Disordered" evidence="7">
    <location>
        <begin position="259"/>
        <end position="285"/>
    </location>
</feature>
<evidence type="ECO:0000313" key="10">
    <source>
        <dbReference type="Proteomes" id="UP001596414"/>
    </source>
</evidence>
<evidence type="ECO:0000256" key="7">
    <source>
        <dbReference type="SAM" id="MobiDB-lite"/>
    </source>
</evidence>
<dbReference type="AlphaFoldDB" id="A0ABD5XEK9"/>
<evidence type="ECO:0000256" key="6">
    <source>
        <dbReference type="ARBA" id="ARBA00023012"/>
    </source>
</evidence>
<sequence length="368" mass="40044">MMDNGNPQIDALSADTLPVPVCRFRFDDGGPVVSGTNKPFDDRLVALKAGDSFTLVFDYFDTPDSHEIRTALRDGEQFTATVEPDGGPTQRYLVDVTAPTDSTAGCLLFTDVSHMSETDCTPAETEQTCETEAEPFEQGIAVDHVASVVSHDLRNPLDVARARLDAGREFDEDKHFDHVEQAHERMERIIQDVLTLARGEDVVDPDESVDLGLVAKRAWETVETNGATLTVEDELPTAQADSDRVSRLFENLFRNAVEHGATNHNSQTSDAATDATAEDEHTSTEVSVQVTVGNIADTDGFYVADDGPGIPEHQREKVLEPGYSSDEHGTGLGLAIVARIADLHGWYVDVTESTLGGAQFEIRGVDQQ</sequence>